<proteinExistence type="predicted"/>
<keyword evidence="2" id="KW-1185">Reference proteome</keyword>
<evidence type="ECO:0000313" key="2">
    <source>
        <dbReference type="Proteomes" id="UP000503129"/>
    </source>
</evidence>
<dbReference type="Proteomes" id="UP000503129">
    <property type="component" value="Chromosome"/>
</dbReference>
<dbReference type="EMBL" id="CP030118">
    <property type="protein sequence ID" value="QDL12377.1"/>
    <property type="molecule type" value="Genomic_DNA"/>
</dbReference>
<name>A0A856MS06_9CYAN</name>
<dbReference type="KEGG" id="bsen:DP114_22575"/>
<gene>
    <name evidence="1" type="ORF">DP114_22575</name>
</gene>
<accession>A0A856MS06</accession>
<evidence type="ECO:0000313" key="1">
    <source>
        <dbReference type="EMBL" id="QDL12377.1"/>
    </source>
</evidence>
<protein>
    <submittedName>
        <fullName evidence="1">Uncharacterized protein</fullName>
    </submittedName>
</protein>
<organism evidence="1 2">
    <name type="scientific">Brasilonema sennae CENA114</name>
    <dbReference type="NCBI Taxonomy" id="415709"/>
    <lineage>
        <taxon>Bacteria</taxon>
        <taxon>Bacillati</taxon>
        <taxon>Cyanobacteriota</taxon>
        <taxon>Cyanophyceae</taxon>
        <taxon>Nostocales</taxon>
        <taxon>Scytonemataceae</taxon>
        <taxon>Brasilonema</taxon>
        <taxon>Bromeliae group (in: Brasilonema)</taxon>
    </lineage>
</organism>
<dbReference type="AlphaFoldDB" id="A0A856MS06"/>
<sequence>MIDQRNTSKTCHYCSQRQDTSLDKCTCFCRVGIVIDWDVNDI</sequence>
<reference evidence="1 2" key="1">
    <citation type="submission" date="2018-06" db="EMBL/GenBank/DDBJ databases">
        <title>Comparative genomics of Brasilonema spp. strains.</title>
        <authorList>
            <person name="Alvarenga D.O."/>
            <person name="Fiore M.F."/>
            <person name="Varani A.M."/>
        </authorList>
    </citation>
    <scope>NUCLEOTIDE SEQUENCE [LARGE SCALE GENOMIC DNA]</scope>
    <source>
        <strain evidence="1 2">CENA114</strain>
    </source>
</reference>